<feature type="domain" description="Calcineurin-like phosphoesterase" evidence="5">
    <location>
        <begin position="4"/>
        <end position="184"/>
    </location>
</feature>
<comment type="similarity">
    <text evidence="4">Belongs to the cyclic nucleotide phosphodiesterase class-III family.</text>
</comment>
<keyword evidence="3" id="KW-0408">Iron</keyword>
<evidence type="ECO:0000256" key="1">
    <source>
        <dbReference type="ARBA" id="ARBA00022723"/>
    </source>
</evidence>
<dbReference type="Pfam" id="PF00149">
    <property type="entry name" value="Metallophos"/>
    <property type="match status" value="1"/>
</dbReference>
<dbReference type="AlphaFoldDB" id="A0A9Y2IF93"/>
<evidence type="ECO:0000313" key="7">
    <source>
        <dbReference type="Proteomes" id="UP001236014"/>
    </source>
</evidence>
<dbReference type="PANTHER" id="PTHR42988">
    <property type="entry name" value="PHOSPHOHYDROLASE"/>
    <property type="match status" value="1"/>
</dbReference>
<dbReference type="Gene3D" id="3.60.21.10">
    <property type="match status" value="1"/>
</dbReference>
<dbReference type="RefSeq" id="WP_285969369.1">
    <property type="nucleotide sequence ID" value="NZ_CP127294.1"/>
</dbReference>
<dbReference type="InterPro" id="IPR029052">
    <property type="entry name" value="Metallo-depent_PP-like"/>
</dbReference>
<gene>
    <name evidence="6" type="ORF">QRX50_46235</name>
</gene>
<keyword evidence="1" id="KW-0479">Metal-binding</keyword>
<evidence type="ECO:0000256" key="4">
    <source>
        <dbReference type="ARBA" id="ARBA00025742"/>
    </source>
</evidence>
<dbReference type="PANTHER" id="PTHR42988:SF2">
    <property type="entry name" value="CYCLIC NUCLEOTIDE PHOSPHODIESTERASE CBUA0032-RELATED"/>
    <property type="match status" value="1"/>
</dbReference>
<evidence type="ECO:0000313" key="6">
    <source>
        <dbReference type="EMBL" id="WIX78662.1"/>
    </source>
</evidence>
<proteinExistence type="inferred from homology"/>
<evidence type="ECO:0000259" key="5">
    <source>
        <dbReference type="Pfam" id="PF00149"/>
    </source>
</evidence>
<evidence type="ECO:0000256" key="2">
    <source>
        <dbReference type="ARBA" id="ARBA00022801"/>
    </source>
</evidence>
<dbReference type="InterPro" id="IPR050884">
    <property type="entry name" value="CNP_phosphodiesterase-III"/>
</dbReference>
<evidence type="ECO:0000256" key="3">
    <source>
        <dbReference type="ARBA" id="ARBA00023004"/>
    </source>
</evidence>
<keyword evidence="2" id="KW-0378">Hydrolase</keyword>
<dbReference type="Proteomes" id="UP001236014">
    <property type="component" value="Chromosome"/>
</dbReference>
<dbReference type="KEGG" id="acab:QRX50_46235"/>
<dbReference type="SUPFAM" id="SSF56300">
    <property type="entry name" value="Metallo-dependent phosphatases"/>
    <property type="match status" value="1"/>
</dbReference>
<dbReference type="GO" id="GO:0046872">
    <property type="term" value="F:metal ion binding"/>
    <property type="evidence" value="ECO:0007669"/>
    <property type="project" value="UniProtKB-KW"/>
</dbReference>
<protein>
    <submittedName>
        <fullName evidence="6">Metallophosphoesterase</fullName>
    </submittedName>
</protein>
<dbReference type="EMBL" id="CP127294">
    <property type="protein sequence ID" value="WIX78662.1"/>
    <property type="molecule type" value="Genomic_DNA"/>
</dbReference>
<keyword evidence="7" id="KW-1185">Reference proteome</keyword>
<reference evidence="6 7" key="1">
    <citation type="submission" date="2023-06" db="EMBL/GenBank/DDBJ databases">
        <authorList>
            <person name="Oyuntsetseg B."/>
            <person name="Kim S.B."/>
        </authorList>
    </citation>
    <scope>NUCLEOTIDE SEQUENCE [LARGE SCALE GENOMIC DNA]</scope>
    <source>
        <strain evidence="6 7">2-15</strain>
    </source>
</reference>
<sequence>MKVFAHLSDIHLDGGDRAEARTAAVFDYLRALAVEAVFVTGDVADHGLPEEYRRATELLKHPAPVLTCPGNHDVREAFREVLLGEPASAGPVNVATDVNGVLVAMCDSTIPGQGAGYLEDATLAWLDEALTAHDGPAFVGFHHPPVEVGIPLVDAIRQTGEDRLAEVLRRHPRVLALLCGHVHTGAATTFAGVPVRVAPGVVSGGLLPVEPGADRSWAEGGPIDFERPPSLLLHVLLDDGRLTTHQRVVAFSG</sequence>
<accession>A0A9Y2IF93</accession>
<dbReference type="GO" id="GO:0016787">
    <property type="term" value="F:hydrolase activity"/>
    <property type="evidence" value="ECO:0007669"/>
    <property type="project" value="UniProtKB-KW"/>
</dbReference>
<name>A0A9Y2IF93_9PSEU</name>
<dbReference type="InterPro" id="IPR004843">
    <property type="entry name" value="Calcineurin-like_PHP"/>
</dbReference>
<organism evidence="6 7">
    <name type="scientific">Amycolatopsis carbonis</name>
    <dbReference type="NCBI Taxonomy" id="715471"/>
    <lineage>
        <taxon>Bacteria</taxon>
        <taxon>Bacillati</taxon>
        <taxon>Actinomycetota</taxon>
        <taxon>Actinomycetes</taxon>
        <taxon>Pseudonocardiales</taxon>
        <taxon>Pseudonocardiaceae</taxon>
        <taxon>Amycolatopsis</taxon>
    </lineage>
</organism>